<reference evidence="3 4" key="1">
    <citation type="submission" date="2017-03" db="EMBL/GenBank/DDBJ databases">
        <title>Draft Genome sequence of Marispirochaeta sp. strain JC444.</title>
        <authorList>
            <person name="Shivani Y."/>
            <person name="Subhash Y."/>
            <person name="Sasikala C."/>
            <person name="Ramana C."/>
        </authorList>
    </citation>
    <scope>NUCLEOTIDE SEQUENCE [LARGE SCALE GENOMIC DNA]</scope>
    <source>
        <strain evidence="3 4">JC444</strain>
    </source>
</reference>
<dbReference type="RefSeq" id="WP_083051887.1">
    <property type="nucleotide sequence ID" value="NZ_MWQY01000017.1"/>
</dbReference>
<dbReference type="Gene3D" id="3.10.310.50">
    <property type="match status" value="1"/>
</dbReference>
<keyword evidence="4" id="KW-1185">Reference proteome</keyword>
<dbReference type="PANTHER" id="PTHR30373:SF8">
    <property type="entry name" value="BLL7265 PROTEIN"/>
    <property type="match status" value="1"/>
</dbReference>
<evidence type="ECO:0000313" key="4">
    <source>
        <dbReference type="Proteomes" id="UP000192343"/>
    </source>
</evidence>
<evidence type="ECO:0000259" key="2">
    <source>
        <dbReference type="Pfam" id="PF04536"/>
    </source>
</evidence>
<dbReference type="Pfam" id="PF04536">
    <property type="entry name" value="TPM_phosphatase"/>
    <property type="match status" value="1"/>
</dbReference>
<feature type="domain" description="TPM" evidence="2">
    <location>
        <begin position="119"/>
        <end position="197"/>
    </location>
</feature>
<keyword evidence="1" id="KW-0472">Membrane</keyword>
<accession>A0A1Y1RVB5</accession>
<gene>
    <name evidence="3" type="ORF">B4O97_14495</name>
</gene>
<feature type="transmembrane region" description="Helical" evidence="1">
    <location>
        <begin position="44"/>
        <end position="61"/>
    </location>
</feature>
<name>A0A1Y1RVB5_9SPIO</name>
<dbReference type="Proteomes" id="UP000192343">
    <property type="component" value="Unassembled WGS sequence"/>
</dbReference>
<protein>
    <recommendedName>
        <fullName evidence="2">TPM domain-containing protein</fullName>
    </recommendedName>
</protein>
<keyword evidence="1" id="KW-1133">Transmembrane helix</keyword>
<dbReference type="STRING" id="1963862.B4O97_14495"/>
<dbReference type="InterPro" id="IPR007621">
    <property type="entry name" value="TPM_dom"/>
</dbReference>
<comment type="caution">
    <text evidence="3">The sequence shown here is derived from an EMBL/GenBank/DDBJ whole genome shotgun (WGS) entry which is preliminary data.</text>
</comment>
<dbReference type="AlphaFoldDB" id="A0A1Y1RVB5"/>
<evidence type="ECO:0000313" key="3">
    <source>
        <dbReference type="EMBL" id="ORC33870.1"/>
    </source>
</evidence>
<feature type="transmembrane region" description="Helical" evidence="1">
    <location>
        <begin position="81"/>
        <end position="100"/>
    </location>
</feature>
<organism evidence="3 4">
    <name type="scientific">Marispirochaeta aestuarii</name>
    <dbReference type="NCBI Taxonomy" id="1963862"/>
    <lineage>
        <taxon>Bacteria</taxon>
        <taxon>Pseudomonadati</taxon>
        <taxon>Spirochaetota</taxon>
        <taxon>Spirochaetia</taxon>
        <taxon>Spirochaetales</taxon>
        <taxon>Spirochaetaceae</taxon>
        <taxon>Marispirochaeta</taxon>
    </lineage>
</organism>
<keyword evidence="1" id="KW-0812">Transmembrane</keyword>
<dbReference type="EMBL" id="MWQY01000017">
    <property type="protein sequence ID" value="ORC33870.1"/>
    <property type="molecule type" value="Genomic_DNA"/>
</dbReference>
<evidence type="ECO:0000256" key="1">
    <source>
        <dbReference type="SAM" id="Phobius"/>
    </source>
</evidence>
<proteinExistence type="predicted"/>
<sequence length="225" mass="24634">MKPLLSENDSRRIAAAVAEAEKKSGGEIATAVIAESDDYGFRELVFALIVGFIVFTAAALMDSRMEAFFSALYWDFNPGLLPFIYSWIALFSGALAYFLAQIPGVDRLIIPKKAMAAAVQARARRHFMEAGVHDTLDHTGILIFVSLLERRVELIADRGINEKVDPETWTSIVNGMISKISAGKIADAIVEAVKECGDILAQKVERRQKDTNELGNAPEELESGS</sequence>
<dbReference type="OrthoDB" id="5825388at2"/>
<dbReference type="PANTHER" id="PTHR30373">
    <property type="entry name" value="UPF0603 PROTEIN YGCG"/>
    <property type="match status" value="1"/>
</dbReference>